<dbReference type="InterPro" id="IPR043504">
    <property type="entry name" value="Peptidase_S1_PA_chymotrypsin"/>
</dbReference>
<proteinExistence type="predicted"/>
<dbReference type="GO" id="GO:0006508">
    <property type="term" value="P:proteolysis"/>
    <property type="evidence" value="ECO:0007669"/>
    <property type="project" value="InterPro"/>
</dbReference>
<dbReference type="PRINTS" id="PR00834">
    <property type="entry name" value="PROTEASES2C"/>
</dbReference>
<dbReference type="EMBL" id="BARU01042109">
    <property type="protein sequence ID" value="GAH81288.1"/>
    <property type="molecule type" value="Genomic_DNA"/>
</dbReference>
<gene>
    <name evidence="1" type="ORF">S03H2_64768</name>
</gene>
<dbReference type="Pfam" id="PF13365">
    <property type="entry name" value="Trypsin_2"/>
    <property type="match status" value="1"/>
</dbReference>
<dbReference type="SUPFAM" id="SSF50494">
    <property type="entry name" value="Trypsin-like serine proteases"/>
    <property type="match status" value="1"/>
</dbReference>
<sequence>MPSVVSVTTEIVVYDIFQEEHKQTAAGSGFLIRSEEKYEGYIVTNNHVVQNAESVQVKLADGRTFPANTVGTRCSN</sequence>
<protein>
    <submittedName>
        <fullName evidence="1">Uncharacterized protein</fullName>
    </submittedName>
</protein>
<accession>X1KGU7</accession>
<dbReference type="PANTHER" id="PTHR22939">
    <property type="entry name" value="SERINE PROTEASE FAMILY S1C HTRA-RELATED"/>
    <property type="match status" value="1"/>
</dbReference>
<dbReference type="Gene3D" id="2.40.10.10">
    <property type="entry name" value="Trypsin-like serine proteases"/>
    <property type="match status" value="1"/>
</dbReference>
<dbReference type="AlphaFoldDB" id="X1KGU7"/>
<name>X1KGU7_9ZZZZ</name>
<dbReference type="InterPro" id="IPR009003">
    <property type="entry name" value="Peptidase_S1_PA"/>
</dbReference>
<evidence type="ECO:0000313" key="1">
    <source>
        <dbReference type="EMBL" id="GAH81288.1"/>
    </source>
</evidence>
<comment type="caution">
    <text evidence="1">The sequence shown here is derived from an EMBL/GenBank/DDBJ whole genome shotgun (WGS) entry which is preliminary data.</text>
</comment>
<reference evidence="1" key="1">
    <citation type="journal article" date="2014" name="Front. Microbiol.">
        <title>High frequency of phylogenetically diverse reductive dehalogenase-homologous genes in deep subseafloor sedimentary metagenomes.</title>
        <authorList>
            <person name="Kawai M."/>
            <person name="Futagami T."/>
            <person name="Toyoda A."/>
            <person name="Takaki Y."/>
            <person name="Nishi S."/>
            <person name="Hori S."/>
            <person name="Arai W."/>
            <person name="Tsubouchi T."/>
            <person name="Morono Y."/>
            <person name="Uchiyama I."/>
            <person name="Ito T."/>
            <person name="Fujiyama A."/>
            <person name="Inagaki F."/>
            <person name="Takami H."/>
        </authorList>
    </citation>
    <scope>NUCLEOTIDE SEQUENCE</scope>
    <source>
        <strain evidence="1">Expedition CK06-06</strain>
    </source>
</reference>
<dbReference type="GO" id="GO:0004252">
    <property type="term" value="F:serine-type endopeptidase activity"/>
    <property type="evidence" value="ECO:0007669"/>
    <property type="project" value="InterPro"/>
</dbReference>
<dbReference type="InterPro" id="IPR001940">
    <property type="entry name" value="Peptidase_S1C"/>
</dbReference>
<dbReference type="PANTHER" id="PTHR22939:SF129">
    <property type="entry name" value="SERINE PROTEASE HTRA2, MITOCHONDRIAL"/>
    <property type="match status" value="1"/>
</dbReference>
<organism evidence="1">
    <name type="scientific">marine sediment metagenome</name>
    <dbReference type="NCBI Taxonomy" id="412755"/>
    <lineage>
        <taxon>unclassified sequences</taxon>
        <taxon>metagenomes</taxon>
        <taxon>ecological metagenomes</taxon>
    </lineage>
</organism>